<gene>
    <name evidence="5" type="ORF">H6G83_04515</name>
</gene>
<evidence type="ECO:0000259" key="4">
    <source>
        <dbReference type="PROSITE" id="PS51379"/>
    </source>
</evidence>
<feature type="domain" description="4Fe-4S ferredoxin-type" evidence="4">
    <location>
        <begin position="1"/>
        <end position="29"/>
    </location>
</feature>
<dbReference type="Proteomes" id="UP000661112">
    <property type="component" value="Unassembled WGS sequence"/>
</dbReference>
<name>A0ABR8D0G8_9NOST</name>
<dbReference type="Pfam" id="PF12838">
    <property type="entry name" value="Fer4_7"/>
    <property type="match status" value="1"/>
</dbReference>
<keyword evidence="1" id="KW-0479">Metal-binding</keyword>
<organism evidence="5 6">
    <name type="scientific">Anabaena azotica FACHB-119</name>
    <dbReference type="NCBI Taxonomy" id="947527"/>
    <lineage>
        <taxon>Bacteria</taxon>
        <taxon>Bacillati</taxon>
        <taxon>Cyanobacteriota</taxon>
        <taxon>Cyanophyceae</taxon>
        <taxon>Nostocales</taxon>
        <taxon>Nostocaceae</taxon>
        <taxon>Anabaena</taxon>
        <taxon>Anabaena azotica</taxon>
    </lineage>
</organism>
<dbReference type="RefSeq" id="WP_190467587.1">
    <property type="nucleotide sequence ID" value="NZ_JACJSG010000004.1"/>
</dbReference>
<dbReference type="EMBL" id="JACJSG010000004">
    <property type="protein sequence ID" value="MBD2499888.1"/>
    <property type="molecule type" value="Genomic_DNA"/>
</dbReference>
<comment type="caution">
    <text evidence="5">The sequence shown here is derived from an EMBL/GenBank/DDBJ whole genome shotgun (WGS) entry which is preliminary data.</text>
</comment>
<keyword evidence="3" id="KW-0411">Iron-sulfur</keyword>
<sequence>MAYQITSQCISCKLCLSVCPNNAILVVEDGKRWIDPDLCTNCAGTIHTVPQCQAVCPTRDGCVKEPSDYWERWFAYYNQVKAKLTKKQDYWERWFTCYSQIYAEQLQKTSG</sequence>
<proteinExistence type="predicted"/>
<evidence type="ECO:0000313" key="6">
    <source>
        <dbReference type="Proteomes" id="UP000661112"/>
    </source>
</evidence>
<evidence type="ECO:0000256" key="3">
    <source>
        <dbReference type="ARBA" id="ARBA00023014"/>
    </source>
</evidence>
<reference evidence="5 6" key="1">
    <citation type="journal article" date="2020" name="ISME J.">
        <title>Comparative genomics reveals insights into cyanobacterial evolution and habitat adaptation.</title>
        <authorList>
            <person name="Chen M.Y."/>
            <person name="Teng W.K."/>
            <person name="Zhao L."/>
            <person name="Hu C.X."/>
            <person name="Zhou Y.K."/>
            <person name="Han B.P."/>
            <person name="Song L.R."/>
            <person name="Shu W.S."/>
        </authorList>
    </citation>
    <scope>NUCLEOTIDE SEQUENCE [LARGE SCALE GENOMIC DNA]</scope>
    <source>
        <strain evidence="5 6">FACHB-119</strain>
    </source>
</reference>
<evidence type="ECO:0000313" key="5">
    <source>
        <dbReference type="EMBL" id="MBD2499888.1"/>
    </source>
</evidence>
<dbReference type="InterPro" id="IPR017896">
    <property type="entry name" value="4Fe4S_Fe-S-bd"/>
</dbReference>
<dbReference type="SUPFAM" id="SSF54862">
    <property type="entry name" value="4Fe-4S ferredoxins"/>
    <property type="match status" value="1"/>
</dbReference>
<evidence type="ECO:0000256" key="1">
    <source>
        <dbReference type="ARBA" id="ARBA00022723"/>
    </source>
</evidence>
<keyword evidence="6" id="KW-1185">Reference proteome</keyword>
<dbReference type="PROSITE" id="PS51379">
    <property type="entry name" value="4FE4S_FER_2"/>
    <property type="match status" value="1"/>
</dbReference>
<evidence type="ECO:0000256" key="2">
    <source>
        <dbReference type="ARBA" id="ARBA00023004"/>
    </source>
</evidence>
<keyword evidence="2" id="KW-0408">Iron</keyword>
<dbReference type="PROSITE" id="PS00198">
    <property type="entry name" value="4FE4S_FER_1"/>
    <property type="match status" value="1"/>
</dbReference>
<protein>
    <submittedName>
        <fullName evidence="5">4Fe-4S binding protein</fullName>
    </submittedName>
</protein>
<accession>A0ABR8D0G8</accession>
<dbReference type="Gene3D" id="3.30.70.20">
    <property type="match status" value="1"/>
</dbReference>
<dbReference type="InterPro" id="IPR017900">
    <property type="entry name" value="4Fe4S_Fe_S_CS"/>
</dbReference>